<dbReference type="PANTHER" id="PTHR11132">
    <property type="entry name" value="SOLUTE CARRIER FAMILY 35"/>
    <property type="match status" value="1"/>
</dbReference>
<evidence type="ECO:0000256" key="6">
    <source>
        <dbReference type="SAM" id="Phobius"/>
    </source>
</evidence>
<feature type="transmembrane region" description="Helical" evidence="6">
    <location>
        <begin position="88"/>
        <end position="108"/>
    </location>
</feature>
<feature type="transmembrane region" description="Helical" evidence="6">
    <location>
        <begin position="180"/>
        <end position="201"/>
    </location>
</feature>
<evidence type="ECO:0000256" key="5">
    <source>
        <dbReference type="SAM" id="MobiDB-lite"/>
    </source>
</evidence>
<evidence type="ECO:0000256" key="3">
    <source>
        <dbReference type="ARBA" id="ARBA00022989"/>
    </source>
</evidence>
<organism evidence="8 9">
    <name type="scientific">Elysia crispata</name>
    <name type="common">lettuce slug</name>
    <dbReference type="NCBI Taxonomy" id="231223"/>
    <lineage>
        <taxon>Eukaryota</taxon>
        <taxon>Metazoa</taxon>
        <taxon>Spiralia</taxon>
        <taxon>Lophotrochozoa</taxon>
        <taxon>Mollusca</taxon>
        <taxon>Gastropoda</taxon>
        <taxon>Heterobranchia</taxon>
        <taxon>Euthyneura</taxon>
        <taxon>Panpulmonata</taxon>
        <taxon>Sacoglossa</taxon>
        <taxon>Placobranchoidea</taxon>
        <taxon>Plakobranchidae</taxon>
        <taxon>Elysia</taxon>
    </lineage>
</organism>
<dbReference type="EMBL" id="JAWDGP010007719">
    <property type="protein sequence ID" value="KAK3707410.1"/>
    <property type="molecule type" value="Genomic_DNA"/>
</dbReference>
<accession>A0AAE0XS94</accession>
<feature type="transmembrane region" description="Helical" evidence="6">
    <location>
        <begin position="343"/>
        <end position="362"/>
    </location>
</feature>
<comment type="caution">
    <text evidence="8">The sequence shown here is derived from an EMBL/GenBank/DDBJ whole genome shotgun (WGS) entry which is preliminary data.</text>
</comment>
<reference evidence="8" key="1">
    <citation type="journal article" date="2023" name="G3 (Bethesda)">
        <title>A reference genome for the long-term kleptoplast-retaining sea slug Elysia crispata morphotype clarki.</title>
        <authorList>
            <person name="Eastman K.E."/>
            <person name="Pendleton A.L."/>
            <person name="Shaikh M.A."/>
            <person name="Suttiyut T."/>
            <person name="Ogas R."/>
            <person name="Tomko P."/>
            <person name="Gavelis G."/>
            <person name="Widhalm J.R."/>
            <person name="Wisecaver J.H."/>
        </authorList>
    </citation>
    <scope>NUCLEOTIDE SEQUENCE</scope>
    <source>
        <strain evidence="8">ECLA1</strain>
    </source>
</reference>
<proteinExistence type="predicted"/>
<feature type="transmembrane region" description="Helical" evidence="6">
    <location>
        <begin position="249"/>
        <end position="266"/>
    </location>
</feature>
<sequence>MRGSAGVLIKKSMKMGKKRVAFKHQHLELFELKSAIKDQERRVKASLCSVTFFTAALKTLGLVLFYYVFSIGLTFYNRRMFKNGHFALSITMCHLLFKFVAAGIVRGLMECRSEEPRVSLAWGPYVKRVALAGVMSSLDIGLSNWSFELITVSLYTMSKTTAVIFILFFSIIFKLEKFRWSLVVVVLFIFTGLFMFTYHSTQFNLEGFILVMTASVLAGMRWTLAQVVMQKNELGLQNPIDMMYHIQPWMILALLPLSTGLELQSVSTSELYFRFTDWSVLMPSLGMIVLGGALGFMLEFSEFLLLSHTSSLTLSISGIFKELCIFVLAYFVNHDQMNTTNAIGLIVCLLGIVVHVVTKAIYSEEQKQGKKLESSLNGSPESMEMLGNEDSDSEEEFDVFSVDRDRRVR</sequence>
<feature type="compositionally biased region" description="Acidic residues" evidence="5">
    <location>
        <begin position="387"/>
        <end position="398"/>
    </location>
</feature>
<dbReference type="Pfam" id="PF03151">
    <property type="entry name" value="TPT"/>
    <property type="match status" value="1"/>
</dbReference>
<feature type="transmembrane region" description="Helical" evidence="6">
    <location>
        <begin position="278"/>
        <end position="300"/>
    </location>
</feature>
<dbReference type="CDD" id="cd21092">
    <property type="entry name" value="TPT_S35C2"/>
    <property type="match status" value="1"/>
</dbReference>
<feature type="region of interest" description="Disordered" evidence="5">
    <location>
        <begin position="368"/>
        <end position="409"/>
    </location>
</feature>
<feature type="transmembrane region" description="Helical" evidence="6">
    <location>
        <begin position="207"/>
        <end position="228"/>
    </location>
</feature>
<gene>
    <name evidence="8" type="ORF">RRG08_034467</name>
</gene>
<evidence type="ECO:0000313" key="9">
    <source>
        <dbReference type="Proteomes" id="UP001283361"/>
    </source>
</evidence>
<name>A0AAE0XS94_9GAST</name>
<feature type="domain" description="Sugar phosphate transporter" evidence="7">
    <location>
        <begin position="58"/>
        <end position="354"/>
    </location>
</feature>
<feature type="transmembrane region" description="Helical" evidence="6">
    <location>
        <begin position="312"/>
        <end position="331"/>
    </location>
</feature>
<protein>
    <recommendedName>
        <fullName evidence="7">Sugar phosphate transporter domain-containing protein</fullName>
    </recommendedName>
</protein>
<evidence type="ECO:0000256" key="2">
    <source>
        <dbReference type="ARBA" id="ARBA00022692"/>
    </source>
</evidence>
<evidence type="ECO:0000256" key="1">
    <source>
        <dbReference type="ARBA" id="ARBA00004141"/>
    </source>
</evidence>
<dbReference type="Proteomes" id="UP001283361">
    <property type="component" value="Unassembled WGS sequence"/>
</dbReference>
<dbReference type="InterPro" id="IPR050186">
    <property type="entry name" value="TPT_transporter"/>
</dbReference>
<keyword evidence="4 6" id="KW-0472">Membrane</keyword>
<feature type="transmembrane region" description="Helical" evidence="6">
    <location>
        <begin position="153"/>
        <end position="173"/>
    </location>
</feature>
<evidence type="ECO:0000259" key="7">
    <source>
        <dbReference type="Pfam" id="PF03151"/>
    </source>
</evidence>
<comment type="subcellular location">
    <subcellularLocation>
        <location evidence="1">Membrane</location>
        <topology evidence="1">Multi-pass membrane protein</topology>
    </subcellularLocation>
</comment>
<keyword evidence="3 6" id="KW-1133">Transmembrane helix</keyword>
<dbReference type="GO" id="GO:0016020">
    <property type="term" value="C:membrane"/>
    <property type="evidence" value="ECO:0007669"/>
    <property type="project" value="UniProtKB-SubCell"/>
</dbReference>
<keyword evidence="9" id="KW-1185">Reference proteome</keyword>
<evidence type="ECO:0000256" key="4">
    <source>
        <dbReference type="ARBA" id="ARBA00023136"/>
    </source>
</evidence>
<dbReference type="AlphaFoldDB" id="A0AAE0XS94"/>
<feature type="transmembrane region" description="Helical" evidence="6">
    <location>
        <begin position="47"/>
        <end position="68"/>
    </location>
</feature>
<dbReference type="InterPro" id="IPR004853">
    <property type="entry name" value="Sugar_P_trans_dom"/>
</dbReference>
<evidence type="ECO:0000313" key="8">
    <source>
        <dbReference type="EMBL" id="KAK3707410.1"/>
    </source>
</evidence>
<keyword evidence="2 6" id="KW-0812">Transmembrane</keyword>